<dbReference type="GO" id="GO:0005886">
    <property type="term" value="C:plasma membrane"/>
    <property type="evidence" value="ECO:0007669"/>
    <property type="project" value="TreeGrafter"/>
</dbReference>
<comment type="caution">
    <text evidence="3">The sequence shown here is derived from an EMBL/GenBank/DDBJ whole genome shotgun (WGS) entry which is preliminary data.</text>
</comment>
<feature type="transmembrane region" description="Helical" evidence="1">
    <location>
        <begin position="124"/>
        <end position="145"/>
    </location>
</feature>
<keyword evidence="1" id="KW-0812">Transmembrane</keyword>
<dbReference type="InterPro" id="IPR032816">
    <property type="entry name" value="VTT_dom"/>
</dbReference>
<keyword evidence="1" id="KW-0472">Membrane</keyword>
<dbReference type="Proteomes" id="UP000244189">
    <property type="component" value="Unassembled WGS sequence"/>
</dbReference>
<evidence type="ECO:0000256" key="1">
    <source>
        <dbReference type="SAM" id="Phobius"/>
    </source>
</evidence>
<feature type="transmembrane region" description="Helical" evidence="1">
    <location>
        <begin position="12"/>
        <end position="35"/>
    </location>
</feature>
<feature type="transmembrane region" description="Helical" evidence="1">
    <location>
        <begin position="41"/>
        <end position="63"/>
    </location>
</feature>
<keyword evidence="4" id="KW-1185">Reference proteome</keyword>
<evidence type="ECO:0000313" key="3">
    <source>
        <dbReference type="EMBL" id="PTQ61745.1"/>
    </source>
</evidence>
<protein>
    <submittedName>
        <fullName evidence="3">Membrane protein DedA with SNARE-associated domain</fullName>
    </submittedName>
</protein>
<dbReference type="PANTHER" id="PTHR42709">
    <property type="entry name" value="ALKALINE PHOSPHATASE LIKE PROTEIN"/>
    <property type="match status" value="1"/>
</dbReference>
<dbReference type="InterPro" id="IPR051311">
    <property type="entry name" value="DedA_domain"/>
</dbReference>
<sequence>MSIESFIAEYGLAAIFLGAAFEGETSVVTGGLLAHQHLLPLWGSAAAAVTGSFFADQLFFFAGRKYRDTKRVRRIAEKPAFAKALDTLDRHPTIFILGFRFLYGLRTISPIAVGTSHVPARTFVVLNAISALVWGVVFTGIGYVFGDGLIELVGRVMPRQKLVGVAILVGVAALIIAGFRLWRGRRARAAGEGQARATAAASSTSDGSGRTPV</sequence>
<evidence type="ECO:0000313" key="4">
    <source>
        <dbReference type="Proteomes" id="UP000244189"/>
    </source>
</evidence>
<keyword evidence="1" id="KW-1133">Transmembrane helix</keyword>
<dbReference type="PANTHER" id="PTHR42709:SF2">
    <property type="entry name" value="INNER MEMBRANE PROTEIN YOHD"/>
    <property type="match status" value="1"/>
</dbReference>
<dbReference type="AlphaFoldDB" id="A0A2T5GR11"/>
<gene>
    <name evidence="3" type="ORF">C8J26_0011</name>
</gene>
<organism evidence="3 4">
    <name type="scientific">Sphingomonas aurantiaca</name>
    <dbReference type="NCBI Taxonomy" id="185949"/>
    <lineage>
        <taxon>Bacteria</taxon>
        <taxon>Pseudomonadati</taxon>
        <taxon>Pseudomonadota</taxon>
        <taxon>Alphaproteobacteria</taxon>
        <taxon>Sphingomonadales</taxon>
        <taxon>Sphingomonadaceae</taxon>
        <taxon>Sphingomonas</taxon>
    </lineage>
</organism>
<accession>A0A2T5GR11</accession>
<dbReference type="EMBL" id="QAOG01000001">
    <property type="protein sequence ID" value="PTQ61745.1"/>
    <property type="molecule type" value="Genomic_DNA"/>
</dbReference>
<evidence type="ECO:0000259" key="2">
    <source>
        <dbReference type="Pfam" id="PF09335"/>
    </source>
</evidence>
<reference evidence="3 4" key="1">
    <citation type="submission" date="2018-04" db="EMBL/GenBank/DDBJ databases">
        <title>Genomic Encyclopedia of Type Strains, Phase III (KMG-III): the genomes of soil and plant-associated and newly described type strains.</title>
        <authorList>
            <person name="Whitman W."/>
        </authorList>
    </citation>
    <scope>NUCLEOTIDE SEQUENCE [LARGE SCALE GENOMIC DNA]</scope>
    <source>
        <strain evidence="3 4">MA101b</strain>
    </source>
</reference>
<proteinExistence type="predicted"/>
<feature type="domain" description="VTT" evidence="2">
    <location>
        <begin position="25"/>
        <end position="143"/>
    </location>
</feature>
<feature type="transmembrane region" description="Helical" evidence="1">
    <location>
        <begin position="165"/>
        <end position="182"/>
    </location>
</feature>
<name>A0A2T5GR11_9SPHN</name>
<dbReference type="RefSeq" id="WP_107956257.1">
    <property type="nucleotide sequence ID" value="NZ_JAPZPS010000010.1"/>
</dbReference>
<dbReference type="Pfam" id="PF09335">
    <property type="entry name" value="VTT_dom"/>
    <property type="match status" value="1"/>
</dbReference>